<feature type="binding site" evidence="3">
    <location>
        <position position="79"/>
    </location>
    <ligand>
        <name>5-phospho-alpha-D-ribose 1-diphosphate</name>
        <dbReference type="ChEBI" id="CHEBI:58017"/>
    </ligand>
</feature>
<reference evidence="6 7" key="1">
    <citation type="submission" date="2024-09" db="EMBL/GenBank/DDBJ databases">
        <authorList>
            <person name="Sun Q."/>
            <person name="Mori K."/>
        </authorList>
    </citation>
    <scope>NUCLEOTIDE SEQUENCE [LARGE SCALE GENOMIC DNA]</scope>
    <source>
        <strain evidence="6 7">CCM 7650</strain>
    </source>
</reference>
<evidence type="ECO:0000256" key="3">
    <source>
        <dbReference type="HAMAP-Rule" id="MF_00211"/>
    </source>
</evidence>
<gene>
    <name evidence="3 6" type="primary">trpD</name>
    <name evidence="6" type="ORF">ACFFIP_03245</name>
</gene>
<evidence type="ECO:0000259" key="4">
    <source>
        <dbReference type="Pfam" id="PF00591"/>
    </source>
</evidence>
<comment type="function">
    <text evidence="3">Catalyzes the transfer of the phosphoribosyl group of 5-phosphorylribose-1-pyrophosphate (PRPP) to anthranilate to yield N-(5'-phosphoribosyl)-anthranilate (PRA).</text>
</comment>
<evidence type="ECO:0000256" key="1">
    <source>
        <dbReference type="ARBA" id="ARBA00022676"/>
    </source>
</evidence>
<evidence type="ECO:0000256" key="2">
    <source>
        <dbReference type="ARBA" id="ARBA00022679"/>
    </source>
</evidence>
<evidence type="ECO:0000259" key="5">
    <source>
        <dbReference type="Pfam" id="PF02885"/>
    </source>
</evidence>
<dbReference type="Pfam" id="PF02885">
    <property type="entry name" value="Glycos_trans_3N"/>
    <property type="match status" value="1"/>
</dbReference>
<keyword evidence="1 3" id="KW-0328">Glycosyltransferase</keyword>
<proteinExistence type="inferred from homology"/>
<keyword evidence="3" id="KW-0460">Magnesium</keyword>
<dbReference type="HAMAP" id="MF_00211">
    <property type="entry name" value="TrpD"/>
    <property type="match status" value="1"/>
</dbReference>
<feature type="domain" description="Glycosyl transferase family 3" evidence="4">
    <location>
        <begin position="72"/>
        <end position="319"/>
    </location>
</feature>
<keyword evidence="2 3" id="KW-0808">Transferase</keyword>
<keyword evidence="3" id="KW-0479">Metal-binding</keyword>
<comment type="caution">
    <text evidence="3">Lacks conserved residue(s) required for the propagation of feature annotation.</text>
</comment>
<dbReference type="InterPro" id="IPR017459">
    <property type="entry name" value="Glycosyl_Trfase_fam3_N_dom"/>
</dbReference>
<feature type="binding site" evidence="3">
    <location>
        <position position="110"/>
    </location>
    <ligand>
        <name>anthranilate</name>
        <dbReference type="ChEBI" id="CHEBI:16567"/>
        <label>1</label>
    </ligand>
</feature>
<dbReference type="InterPro" id="IPR036320">
    <property type="entry name" value="Glycosyl_Trfase_fam3_N_dom_sf"/>
</dbReference>
<feature type="binding site" evidence="3">
    <location>
        <position position="224"/>
    </location>
    <ligand>
        <name>Mg(2+)</name>
        <dbReference type="ChEBI" id="CHEBI:18420"/>
        <label>2</label>
    </ligand>
</feature>
<sequence>MKEILNHLIEHRTLSKDQAREVLKKITTGEFNTSQIAAFMTVYLMRSITVEELSGFREAMLEQCIPVEIDEYDAIDLCGTGGDGKDTFNISTLASFIVAGAGQNVAKHGNTGVSSICGSSNLLASFGYEFTNDVNKIKKSLDEAGICFLHAPLFHPAMKNVAPIRKDLGVKTFFNMLGPMVNPSFPKKQLVGVFSLELARLYAYLYQEHEGYFSILHALDGYDEISLTGDFKMISNTGEKLISPESIGMPKVTAASIAGGNTVEESAKIFDNILSGKGTPEQDAVVIANAGAALKTADPKLEFPEALAKAEESLKGGKAKEVFQKLVNPKTSISFS</sequence>
<dbReference type="Gene3D" id="3.40.1030.10">
    <property type="entry name" value="Nucleoside phosphorylase/phosphoribosyltransferase catalytic domain"/>
    <property type="match status" value="1"/>
</dbReference>
<feature type="binding site" evidence="3">
    <location>
        <position position="165"/>
    </location>
    <ligand>
        <name>anthranilate</name>
        <dbReference type="ChEBI" id="CHEBI:16567"/>
        <label>2</label>
    </ligand>
</feature>
<keyword evidence="3" id="KW-0057">Aromatic amino acid biosynthesis</keyword>
<comment type="caution">
    <text evidence="6">The sequence shown here is derived from an EMBL/GenBank/DDBJ whole genome shotgun (WGS) entry which is preliminary data.</text>
</comment>
<dbReference type="SUPFAM" id="SSF47648">
    <property type="entry name" value="Nucleoside phosphorylase/phosphoribosyltransferase N-terminal domain"/>
    <property type="match status" value="1"/>
</dbReference>
<feature type="binding site" evidence="3">
    <location>
        <position position="79"/>
    </location>
    <ligand>
        <name>anthranilate</name>
        <dbReference type="ChEBI" id="CHEBI:16567"/>
        <label>1</label>
    </ligand>
</feature>
<dbReference type="Gene3D" id="1.20.970.10">
    <property type="entry name" value="Transferase, Pyrimidine Nucleoside Phosphorylase, Chain C"/>
    <property type="match status" value="1"/>
</dbReference>
<dbReference type="GO" id="GO:0004048">
    <property type="term" value="F:anthranilate phosphoribosyltransferase activity"/>
    <property type="evidence" value="ECO:0007669"/>
    <property type="project" value="UniProtKB-EC"/>
</dbReference>
<dbReference type="Pfam" id="PF00591">
    <property type="entry name" value="Glycos_transf_3"/>
    <property type="match status" value="1"/>
</dbReference>
<accession>A0ABV6FP92</accession>
<dbReference type="NCBIfam" id="TIGR01245">
    <property type="entry name" value="trpD"/>
    <property type="match status" value="1"/>
</dbReference>
<feature type="binding site" evidence="3">
    <location>
        <position position="223"/>
    </location>
    <ligand>
        <name>Mg(2+)</name>
        <dbReference type="ChEBI" id="CHEBI:18420"/>
        <label>2</label>
    </ligand>
</feature>
<organism evidence="6 7">
    <name type="scientific">Fontibacter flavus</name>
    <dbReference type="NCBI Taxonomy" id="654838"/>
    <lineage>
        <taxon>Bacteria</taxon>
        <taxon>Pseudomonadati</taxon>
        <taxon>Bacteroidota</taxon>
        <taxon>Cytophagia</taxon>
        <taxon>Cytophagales</taxon>
        <taxon>Cyclobacteriaceae</taxon>
        <taxon>Fontibacter</taxon>
    </lineage>
</organism>
<feature type="binding site" evidence="3">
    <location>
        <position position="119"/>
    </location>
    <ligand>
        <name>5-phospho-alpha-D-ribose 1-diphosphate</name>
        <dbReference type="ChEBI" id="CHEBI:58017"/>
    </ligand>
</feature>
<name>A0ABV6FP92_9BACT</name>
<dbReference type="RefSeq" id="WP_382386127.1">
    <property type="nucleotide sequence ID" value="NZ_JBHLWI010000006.1"/>
</dbReference>
<feature type="binding site" evidence="3">
    <location>
        <begin position="89"/>
        <end position="92"/>
    </location>
    <ligand>
        <name>5-phospho-alpha-D-ribose 1-diphosphate</name>
        <dbReference type="ChEBI" id="CHEBI:58017"/>
    </ligand>
</feature>
<feature type="binding site" evidence="3">
    <location>
        <begin position="107"/>
        <end position="115"/>
    </location>
    <ligand>
        <name>5-phospho-alpha-D-ribose 1-diphosphate</name>
        <dbReference type="ChEBI" id="CHEBI:58017"/>
    </ligand>
</feature>
<feature type="binding site" evidence="3">
    <location>
        <position position="224"/>
    </location>
    <ligand>
        <name>Mg(2+)</name>
        <dbReference type="ChEBI" id="CHEBI:18420"/>
        <label>1</label>
    </ligand>
</feature>
<keyword evidence="3" id="KW-0028">Amino-acid biosynthesis</keyword>
<protein>
    <recommendedName>
        <fullName evidence="3">Anthranilate phosphoribosyltransferase</fullName>
        <ecNumber evidence="3">2.4.2.18</ecNumber>
    </recommendedName>
</protein>
<dbReference type="InterPro" id="IPR000312">
    <property type="entry name" value="Glycosyl_Trfase_fam3"/>
</dbReference>
<dbReference type="Proteomes" id="UP001589797">
    <property type="component" value="Unassembled WGS sequence"/>
</dbReference>
<feature type="binding site" evidence="3">
    <location>
        <position position="87"/>
    </location>
    <ligand>
        <name>5-phospho-alpha-D-ribose 1-diphosphate</name>
        <dbReference type="ChEBI" id="CHEBI:58017"/>
    </ligand>
</feature>
<evidence type="ECO:0000313" key="6">
    <source>
        <dbReference type="EMBL" id="MFC0261683.1"/>
    </source>
</evidence>
<comment type="similarity">
    <text evidence="3">Belongs to the anthranilate phosphoribosyltransferase family.</text>
</comment>
<comment type="pathway">
    <text evidence="3">Amino-acid biosynthesis; L-tryptophan biosynthesis; L-tryptophan from chorismate: step 2/5.</text>
</comment>
<keyword evidence="7" id="KW-1185">Reference proteome</keyword>
<dbReference type="EC" id="2.4.2.18" evidence="3"/>
<dbReference type="PANTHER" id="PTHR43285">
    <property type="entry name" value="ANTHRANILATE PHOSPHORIBOSYLTRANSFERASE"/>
    <property type="match status" value="1"/>
</dbReference>
<dbReference type="PANTHER" id="PTHR43285:SF2">
    <property type="entry name" value="ANTHRANILATE PHOSPHORIBOSYLTRANSFERASE"/>
    <property type="match status" value="1"/>
</dbReference>
<dbReference type="InterPro" id="IPR035902">
    <property type="entry name" value="Nuc_phospho_transferase"/>
</dbReference>
<feature type="binding site" evidence="3">
    <location>
        <begin position="82"/>
        <end position="83"/>
    </location>
    <ligand>
        <name>5-phospho-alpha-D-ribose 1-diphosphate</name>
        <dbReference type="ChEBI" id="CHEBI:58017"/>
    </ligand>
</feature>
<dbReference type="SUPFAM" id="SSF52418">
    <property type="entry name" value="Nucleoside phosphorylase/phosphoribosyltransferase catalytic domain"/>
    <property type="match status" value="1"/>
</dbReference>
<dbReference type="InterPro" id="IPR005940">
    <property type="entry name" value="Anthranilate_Pribosyl_Tfrase"/>
</dbReference>
<comment type="catalytic activity">
    <reaction evidence="3">
        <text>N-(5-phospho-beta-D-ribosyl)anthranilate + diphosphate = 5-phospho-alpha-D-ribose 1-diphosphate + anthranilate</text>
        <dbReference type="Rhea" id="RHEA:11768"/>
        <dbReference type="ChEBI" id="CHEBI:16567"/>
        <dbReference type="ChEBI" id="CHEBI:18277"/>
        <dbReference type="ChEBI" id="CHEBI:33019"/>
        <dbReference type="ChEBI" id="CHEBI:58017"/>
        <dbReference type="EC" id="2.4.2.18"/>
    </reaction>
</comment>
<feature type="domain" description="Glycosyl transferase family 3 N-terminal" evidence="5">
    <location>
        <begin position="2"/>
        <end position="64"/>
    </location>
</feature>
<comment type="cofactor">
    <cofactor evidence="3">
        <name>Mg(2+)</name>
        <dbReference type="ChEBI" id="CHEBI:18420"/>
    </cofactor>
    <text evidence="3">Binds 2 magnesium ions per monomer.</text>
</comment>
<keyword evidence="3" id="KW-0822">Tryptophan biosynthesis</keyword>
<feature type="binding site" evidence="3">
    <location>
        <position position="91"/>
    </location>
    <ligand>
        <name>Mg(2+)</name>
        <dbReference type="ChEBI" id="CHEBI:18420"/>
        <label>1</label>
    </ligand>
</feature>
<evidence type="ECO:0000313" key="7">
    <source>
        <dbReference type="Proteomes" id="UP001589797"/>
    </source>
</evidence>
<comment type="subunit">
    <text evidence="3">Homodimer.</text>
</comment>
<dbReference type="EMBL" id="JBHLWI010000006">
    <property type="protein sequence ID" value="MFC0261683.1"/>
    <property type="molecule type" value="Genomic_DNA"/>
</dbReference>